<dbReference type="AlphaFoldDB" id="A0A9X3M5H1"/>
<protein>
    <submittedName>
        <fullName evidence="2">DUF177 domain-containing protein</fullName>
    </submittedName>
</protein>
<dbReference type="EMBL" id="JAKMUV010000002">
    <property type="protein sequence ID" value="MCZ9304277.1"/>
    <property type="molecule type" value="Genomic_DNA"/>
</dbReference>
<reference evidence="2" key="1">
    <citation type="submission" date="2022-02" db="EMBL/GenBank/DDBJ databases">
        <title>Corynebacterium sp. from urogenital microbiome.</title>
        <authorList>
            <person name="Cappelli E.A."/>
            <person name="Ribeiro T.G."/>
            <person name="Peixe L."/>
        </authorList>
    </citation>
    <scope>NUCLEOTIDE SEQUENCE</scope>
    <source>
        <strain evidence="2">C9Ua_112</strain>
    </source>
</reference>
<evidence type="ECO:0000256" key="1">
    <source>
        <dbReference type="SAM" id="MobiDB-lite"/>
    </source>
</evidence>
<accession>A0A9X3M5H1</accession>
<gene>
    <name evidence="2" type="ORF">L8U58_01800</name>
</gene>
<feature type="region of interest" description="Disordered" evidence="1">
    <location>
        <begin position="144"/>
        <end position="181"/>
    </location>
</feature>
<dbReference type="RefSeq" id="WP_034991546.1">
    <property type="nucleotide sequence ID" value="NZ_CP180526.1"/>
</dbReference>
<dbReference type="GeneID" id="301812260"/>
<evidence type="ECO:0000313" key="3">
    <source>
        <dbReference type="Proteomes" id="UP001146505"/>
    </source>
</evidence>
<dbReference type="Pfam" id="PF02620">
    <property type="entry name" value="YceD"/>
    <property type="match status" value="1"/>
</dbReference>
<proteinExistence type="predicted"/>
<dbReference type="Proteomes" id="UP001146505">
    <property type="component" value="Unassembled WGS sequence"/>
</dbReference>
<name>A0A9X3M5H1_9CORY</name>
<keyword evidence="3" id="KW-1185">Reference proteome</keyword>
<organism evidence="2 3">
    <name type="scientific">Corynebacterium macclintockiae</name>
    <dbReference type="NCBI Taxonomy" id="2913501"/>
    <lineage>
        <taxon>Bacteria</taxon>
        <taxon>Bacillati</taxon>
        <taxon>Actinomycetota</taxon>
        <taxon>Actinomycetes</taxon>
        <taxon>Mycobacteriales</taxon>
        <taxon>Corynebacteriaceae</taxon>
        <taxon>Corynebacterium</taxon>
    </lineage>
</organism>
<dbReference type="InterPro" id="IPR003772">
    <property type="entry name" value="YceD"/>
</dbReference>
<sequence>MSNPFVLAVGDIPTGLSEPVDAQGASPVPWGGNMLGVAEGAPVEVHGTLANLGEAIMATVQVSGEATGTCSRCLQDLSTTLEYSISDVFGLTPDFITADDSADDEAEEELDEPLLVHDNAIDITQLVINEAGLNAPFSPVCTDFGTECREDTPSPDGISEEADDEDKPDPRWAGLEKFKNL</sequence>
<feature type="compositionally biased region" description="Acidic residues" evidence="1">
    <location>
        <begin position="158"/>
        <end position="167"/>
    </location>
</feature>
<comment type="caution">
    <text evidence="2">The sequence shown here is derived from an EMBL/GenBank/DDBJ whole genome shotgun (WGS) entry which is preliminary data.</text>
</comment>
<feature type="compositionally biased region" description="Basic and acidic residues" evidence="1">
    <location>
        <begin position="168"/>
        <end position="181"/>
    </location>
</feature>
<evidence type="ECO:0000313" key="2">
    <source>
        <dbReference type="EMBL" id="MCZ9304277.1"/>
    </source>
</evidence>